<protein>
    <submittedName>
        <fullName evidence="1">Ribose ABC transporter, periplasmic ribose-binding protein RbsB</fullName>
    </submittedName>
</protein>
<dbReference type="Gene3D" id="3.40.50.2300">
    <property type="match status" value="2"/>
</dbReference>
<reference evidence="1" key="1">
    <citation type="submission" date="2020-02" db="EMBL/GenBank/DDBJ databases">
        <authorList>
            <person name="Meier V. D."/>
        </authorList>
    </citation>
    <scope>NUCLEOTIDE SEQUENCE</scope>
    <source>
        <strain evidence="1">AVDCRST_MAG05</strain>
    </source>
</reference>
<dbReference type="EMBL" id="CADCVM010000544">
    <property type="protein sequence ID" value="CAA9538341.1"/>
    <property type="molecule type" value="Genomic_DNA"/>
</dbReference>
<gene>
    <name evidence="1" type="ORF">AVDCRST_MAG05-5104</name>
</gene>
<organism evidence="1">
    <name type="scientific">uncultured Rubrobacteraceae bacterium</name>
    <dbReference type="NCBI Taxonomy" id="349277"/>
    <lineage>
        <taxon>Bacteria</taxon>
        <taxon>Bacillati</taxon>
        <taxon>Actinomycetota</taxon>
        <taxon>Rubrobacteria</taxon>
        <taxon>Rubrobacterales</taxon>
        <taxon>Rubrobacteraceae</taxon>
        <taxon>environmental samples</taxon>
    </lineage>
</organism>
<dbReference type="AlphaFoldDB" id="A0A6J4U1R7"/>
<feature type="non-terminal residue" evidence="1">
    <location>
        <position position="1"/>
    </location>
</feature>
<name>A0A6J4U1R7_9ACTN</name>
<proteinExistence type="predicted"/>
<accession>A0A6J4U1R7</accession>
<evidence type="ECO:0000313" key="1">
    <source>
        <dbReference type="EMBL" id="CAA9538341.1"/>
    </source>
</evidence>
<sequence length="106" mass="12157">TEAFEDSGMEVPPITGEDQMDFLTKWEEEDLTAIAPTYSNYQWRTPIIAAEMILSGEEVPEEWILPQPAVTQENLADYNDSSMPPLHYALCGCEEMPGYPERWQDR</sequence>